<evidence type="ECO:0000313" key="1">
    <source>
        <dbReference type="EnsemblPlants" id="MELO3C010952.2.1"/>
    </source>
</evidence>
<dbReference type="KEGG" id="cmo:103487979"/>
<name>A0A1S3BBS7_CUCME</name>
<organism evidence="2 3">
    <name type="scientific">Cucumis melo</name>
    <name type="common">Muskmelon</name>
    <dbReference type="NCBI Taxonomy" id="3656"/>
    <lineage>
        <taxon>Eukaryota</taxon>
        <taxon>Viridiplantae</taxon>
        <taxon>Streptophyta</taxon>
        <taxon>Embryophyta</taxon>
        <taxon>Tracheophyta</taxon>
        <taxon>Spermatophyta</taxon>
        <taxon>Magnoliopsida</taxon>
        <taxon>eudicotyledons</taxon>
        <taxon>Gunneridae</taxon>
        <taxon>Pentapetalae</taxon>
        <taxon>rosids</taxon>
        <taxon>fabids</taxon>
        <taxon>Cucurbitales</taxon>
        <taxon>Cucurbitaceae</taxon>
        <taxon>Benincaseae</taxon>
        <taxon>Cucumis</taxon>
    </lineage>
</organism>
<proteinExistence type="predicted"/>
<dbReference type="Proteomes" id="UP001652600">
    <property type="component" value="Chromosome 3"/>
</dbReference>
<dbReference type="PANTHER" id="PTHR33872">
    <property type="entry name" value="DNA POLYMERASE EPSILON CATALYTIC SUBUNIT A"/>
    <property type="match status" value="1"/>
</dbReference>
<evidence type="ECO:0000313" key="3">
    <source>
        <dbReference type="RefSeq" id="XP_008444729.1"/>
    </source>
</evidence>
<gene>
    <name evidence="3" type="primary">LOC103487979</name>
    <name evidence="1" type="synonym">103487979</name>
</gene>
<dbReference type="EnsemblPlants" id="MELO3C010952.2.1">
    <property type="protein sequence ID" value="MELO3C010952.2.1"/>
    <property type="gene ID" value="MELO3C010952.2"/>
</dbReference>
<protein>
    <submittedName>
        <fullName evidence="3">Uncharacterized protein LOC103487979</fullName>
    </submittedName>
</protein>
<reference evidence="3" key="2">
    <citation type="submission" date="2025-04" db="UniProtKB">
        <authorList>
            <consortium name="RefSeq"/>
        </authorList>
    </citation>
    <scope>IDENTIFICATION</scope>
</reference>
<reference evidence="1" key="1">
    <citation type="submission" date="2023-03" db="UniProtKB">
        <authorList>
            <consortium name="EnsemblPlants"/>
        </authorList>
    </citation>
    <scope>IDENTIFICATION</scope>
</reference>
<dbReference type="OrthoDB" id="1858881at2759"/>
<dbReference type="InParanoid" id="A0A1S3BBS7"/>
<sequence>MGSLMGGWSSPVLDPKSVKFKRNRSLTKEEIDAYWKSKRKLEEEHLRAISLPVDRYDREKVGIDYKRSSSFPPARDVAVESKFVENKLDRKNLEELEKVGWWTRSNSAFLNEPPVLDGASKACVSLYGVADVASCKLNHNNGVGACLH</sequence>
<dbReference type="eggNOG" id="ENOG502S3N3">
    <property type="taxonomic scope" value="Eukaryota"/>
</dbReference>
<evidence type="ECO:0000313" key="2">
    <source>
        <dbReference type="Proteomes" id="UP001652600"/>
    </source>
</evidence>
<dbReference type="AlphaFoldDB" id="A0A1S3BBS7"/>
<accession>A0A1S3BBS7</accession>
<dbReference type="PANTHER" id="PTHR33872:SF2">
    <property type="entry name" value="DNA POLYMERASE EPSILON CATALYTIC SUBUNIT A"/>
    <property type="match status" value="1"/>
</dbReference>
<keyword evidence="2" id="KW-1185">Reference proteome</keyword>
<dbReference type="RefSeq" id="XP_008444729.1">
    <property type="nucleotide sequence ID" value="XM_008446507.1"/>
</dbReference>
<dbReference type="SMR" id="A0A1S3BBS7"/>
<dbReference type="GeneID" id="103487979"/>
<dbReference type="Gramene" id="MELO3C010952.2.1">
    <property type="protein sequence ID" value="MELO3C010952.2.1"/>
    <property type="gene ID" value="MELO3C010952.2"/>
</dbReference>